<dbReference type="PANTHER" id="PTHR14000:SF1">
    <property type="entry name" value="HISTONE H2A DEUBIQUITINASE (DUF3755)"/>
    <property type="match status" value="1"/>
</dbReference>
<feature type="region of interest" description="Disordered" evidence="1">
    <location>
        <begin position="1"/>
        <end position="59"/>
    </location>
</feature>
<protein>
    <recommendedName>
        <fullName evidence="4">Myb-like domain-containing protein</fullName>
    </recommendedName>
</protein>
<gene>
    <name evidence="2" type="ORF">VaNZ11_013350</name>
</gene>
<sequence length="495" mass="49077">MATTAGAFSAIPARPNGNLDVQTANTSSQSSAEKSNTTIREQPAAAPANNGSSASGEDFDTDFELQLQGTTGSDWTPEEQSVLENALARFPADKYEAVERYIHVAASLPSKTARDVALRVKACGLEEKGRRGSVEDSHKRKVGSGAQTRAGMHQGGKGSGAGVTGGAGAGASGSGDDSSAGIPVALTQLMEQNYSILTQFKANMAAFKVMENTELLVRYRDNLIAIQQQLSSVGGTMGQMPPIPVQPNFELANRFLPASTFKLPSMSVGAQTVAMAAAATAAAAASTAVGAAGPMSGVGMSVTGASSTAPQVATAPVGPIPGASTVVPQPAMAAPTPLLPLLPPFPFNLAAAAGLGPAEGIPPGGMPPADSFFGAAAGLPGALGVMPPTMMPGALNPAAAMSAVLPGAQFPFAMGTPGMLGCMTMPSTAATPAPTMPDAGAAAVAAAAAAAAAAQPVVLPGGMQNSMVSAPSMSRQGSAVQPLTLPVAVKQESGT</sequence>
<feature type="compositionally biased region" description="Gly residues" evidence="1">
    <location>
        <begin position="153"/>
        <end position="173"/>
    </location>
</feature>
<dbReference type="Proteomes" id="UP001165090">
    <property type="component" value="Unassembled WGS sequence"/>
</dbReference>
<dbReference type="Pfam" id="PF12579">
    <property type="entry name" value="DUF3755"/>
    <property type="match status" value="1"/>
</dbReference>
<dbReference type="CDD" id="cd00167">
    <property type="entry name" value="SANT"/>
    <property type="match status" value="1"/>
</dbReference>
<proteinExistence type="predicted"/>
<evidence type="ECO:0000256" key="1">
    <source>
        <dbReference type="SAM" id="MobiDB-lite"/>
    </source>
</evidence>
<dbReference type="InterPro" id="IPR001005">
    <property type="entry name" value="SANT/Myb"/>
</dbReference>
<evidence type="ECO:0008006" key="4">
    <source>
        <dbReference type="Google" id="ProtNLM"/>
    </source>
</evidence>
<feature type="region of interest" description="Disordered" evidence="1">
    <location>
        <begin position="127"/>
        <end position="177"/>
    </location>
</feature>
<dbReference type="PANTHER" id="PTHR14000">
    <property type="entry name" value="FINGER CCCH DOMAIN PROTEIN, PUTATIVE (DUF3755)-RELATED"/>
    <property type="match status" value="1"/>
</dbReference>
<organism evidence="2 3">
    <name type="scientific">Volvox africanus</name>
    <dbReference type="NCBI Taxonomy" id="51714"/>
    <lineage>
        <taxon>Eukaryota</taxon>
        <taxon>Viridiplantae</taxon>
        <taxon>Chlorophyta</taxon>
        <taxon>core chlorophytes</taxon>
        <taxon>Chlorophyceae</taxon>
        <taxon>CS clade</taxon>
        <taxon>Chlamydomonadales</taxon>
        <taxon>Volvocaceae</taxon>
        <taxon>Volvox</taxon>
    </lineage>
</organism>
<keyword evidence="3" id="KW-1185">Reference proteome</keyword>
<comment type="caution">
    <text evidence="2">The sequence shown here is derived from an EMBL/GenBank/DDBJ whole genome shotgun (WGS) entry which is preliminary data.</text>
</comment>
<accession>A0ABQ5SHP3</accession>
<dbReference type="EMBL" id="BSDZ01000080">
    <property type="protein sequence ID" value="GLI68929.1"/>
    <property type="molecule type" value="Genomic_DNA"/>
</dbReference>
<evidence type="ECO:0000313" key="3">
    <source>
        <dbReference type="Proteomes" id="UP001165090"/>
    </source>
</evidence>
<name>A0ABQ5SHP3_9CHLO</name>
<evidence type="ECO:0000313" key="2">
    <source>
        <dbReference type="EMBL" id="GLI68929.1"/>
    </source>
</evidence>
<reference evidence="2 3" key="1">
    <citation type="journal article" date="2023" name="IScience">
        <title>Expanded male sex-determining region conserved during the evolution of homothallism in the green alga Volvox.</title>
        <authorList>
            <person name="Yamamoto K."/>
            <person name="Matsuzaki R."/>
            <person name="Mahakham W."/>
            <person name="Heman W."/>
            <person name="Sekimoto H."/>
            <person name="Kawachi M."/>
            <person name="Minakuchi Y."/>
            <person name="Toyoda A."/>
            <person name="Nozaki H."/>
        </authorList>
    </citation>
    <scope>NUCLEOTIDE SEQUENCE [LARGE SCALE GENOMIC DNA]</scope>
    <source>
        <strain evidence="2 3">NIES-4468</strain>
    </source>
</reference>
<dbReference type="Gene3D" id="1.10.10.60">
    <property type="entry name" value="Homeodomain-like"/>
    <property type="match status" value="1"/>
</dbReference>
<feature type="compositionally biased region" description="Low complexity" evidence="1">
    <location>
        <begin position="43"/>
        <end position="56"/>
    </location>
</feature>
<dbReference type="InterPro" id="IPR022228">
    <property type="entry name" value="DUF3755"/>
</dbReference>
<feature type="compositionally biased region" description="Polar residues" evidence="1">
    <location>
        <begin position="19"/>
        <end position="40"/>
    </location>
</feature>
<feature type="compositionally biased region" description="Basic and acidic residues" evidence="1">
    <location>
        <begin position="127"/>
        <end position="138"/>
    </location>
</feature>